<accession>A0A2Z4Y6B4</accession>
<protein>
    <recommendedName>
        <fullName evidence="2">Putative zinc-finger domain-containing protein</fullName>
    </recommendedName>
</protein>
<dbReference type="InterPro" id="IPR027383">
    <property type="entry name" value="Znf_put"/>
</dbReference>
<name>A0A2Z4Y6B4_SUMC1</name>
<sequence>MALLDNELPESERHNVELHLQECHECRTEYEQLRNLVSQLNTLRFPAPKPEFWDDYYQGVCERMQRSARWGIWGAAAVGLLILANVLFFAVPASALTITLGSLALVGGAVTLWLTYYCNCS</sequence>
<feature type="transmembrane region" description="Helical" evidence="1">
    <location>
        <begin position="96"/>
        <end position="118"/>
    </location>
</feature>
<dbReference type="Pfam" id="PF13490">
    <property type="entry name" value="zf-HC2"/>
    <property type="match status" value="1"/>
</dbReference>
<reference evidence="3 4" key="1">
    <citation type="submission" date="2018-05" db="EMBL/GenBank/DDBJ databases">
        <title>A metagenomic window into the 2 km-deep terrestrial subsurface aquifer revealed taxonomically and functionally diverse microbial community comprising novel uncultured bacterial lineages.</title>
        <authorList>
            <person name="Kadnikov V.V."/>
            <person name="Mardanov A.V."/>
            <person name="Beletsky A.V."/>
            <person name="Banks D."/>
            <person name="Pimenov N.V."/>
            <person name="Frank Y.A."/>
            <person name="Karnachuk O.V."/>
            <person name="Ravin N.V."/>
        </authorList>
    </citation>
    <scope>NUCLEOTIDE SEQUENCE [LARGE SCALE GENOMIC DNA]</scope>
    <source>
        <strain evidence="3">BY</strain>
    </source>
</reference>
<dbReference type="InterPro" id="IPR041916">
    <property type="entry name" value="Anti_sigma_zinc_sf"/>
</dbReference>
<dbReference type="Gene3D" id="1.10.10.1320">
    <property type="entry name" value="Anti-sigma factor, zinc-finger domain"/>
    <property type="match status" value="1"/>
</dbReference>
<dbReference type="AlphaFoldDB" id="A0A2Z4Y6B4"/>
<evidence type="ECO:0000256" key="1">
    <source>
        <dbReference type="SAM" id="Phobius"/>
    </source>
</evidence>
<proteinExistence type="predicted"/>
<dbReference type="EMBL" id="CP030759">
    <property type="protein sequence ID" value="AXA36701.1"/>
    <property type="molecule type" value="Genomic_DNA"/>
</dbReference>
<dbReference type="Proteomes" id="UP000262583">
    <property type="component" value="Chromosome"/>
</dbReference>
<dbReference type="KEGG" id="schv:BRCON_1924"/>
<evidence type="ECO:0000259" key="2">
    <source>
        <dbReference type="Pfam" id="PF13490"/>
    </source>
</evidence>
<keyword evidence="1" id="KW-0472">Membrane</keyword>
<keyword evidence="1" id="KW-1133">Transmembrane helix</keyword>
<organism evidence="3 4">
    <name type="scientific">Sumerlaea chitinivorans</name>
    <dbReference type="NCBI Taxonomy" id="2250252"/>
    <lineage>
        <taxon>Bacteria</taxon>
        <taxon>Candidatus Sumerlaeota</taxon>
        <taxon>Candidatus Sumerlaeia</taxon>
        <taxon>Candidatus Sumerlaeales</taxon>
        <taxon>Candidatus Sumerlaeaceae</taxon>
        <taxon>Candidatus Sumerlaea</taxon>
    </lineage>
</organism>
<gene>
    <name evidence="3" type="ORF">BRCON_1924</name>
</gene>
<feature type="domain" description="Putative zinc-finger" evidence="2">
    <location>
        <begin position="2"/>
        <end position="27"/>
    </location>
</feature>
<keyword evidence="1" id="KW-0812">Transmembrane</keyword>
<feature type="transmembrane region" description="Helical" evidence="1">
    <location>
        <begin position="70"/>
        <end position="90"/>
    </location>
</feature>
<evidence type="ECO:0000313" key="4">
    <source>
        <dbReference type="Proteomes" id="UP000262583"/>
    </source>
</evidence>
<evidence type="ECO:0000313" key="3">
    <source>
        <dbReference type="EMBL" id="AXA36701.1"/>
    </source>
</evidence>